<dbReference type="Gene3D" id="3.90.226.10">
    <property type="entry name" value="2-enoyl-CoA Hydratase, Chain A, domain 1"/>
    <property type="match status" value="1"/>
</dbReference>
<name>A0ABU0IRV2_9CAUL</name>
<dbReference type="CDD" id="cd06558">
    <property type="entry name" value="crotonase-like"/>
    <property type="match status" value="1"/>
</dbReference>
<evidence type="ECO:0000313" key="4">
    <source>
        <dbReference type="EMBL" id="MDQ0464736.1"/>
    </source>
</evidence>
<dbReference type="Gene3D" id="1.10.12.10">
    <property type="entry name" value="Lyase 2-enoyl-coa Hydratase, Chain A, domain 2"/>
    <property type="match status" value="1"/>
</dbReference>
<dbReference type="PANTHER" id="PTHR11941:SF54">
    <property type="entry name" value="ENOYL-COA HYDRATASE, MITOCHONDRIAL"/>
    <property type="match status" value="1"/>
</dbReference>
<comment type="similarity">
    <text evidence="1 3">Belongs to the enoyl-CoA hydratase/isomerase family.</text>
</comment>
<comment type="caution">
    <text evidence="4">The sequence shown here is derived from an EMBL/GenBank/DDBJ whole genome shotgun (WGS) entry which is preliminary data.</text>
</comment>
<sequence length="254" mass="26738">MTAELHVSRPNDGVALIEIDAPPANALGTAIRRRFLAELDAIERDTDVRALVITGRGNAFCSGDDLKEAAERGEGALESLDQFAALYEAIETLRVPVIAAVNGWCMGGGLELALACDIRLASSNASFTCSGVNVGLIASAYRLPRLIGPAHANTMLLTGLPFDAVSAVNFGLVAAAHSPEGLQEAALTLAGRIASRAPLSVEATKRIVSLALDTEPDDALSIVAEELATLAESEDHRNALAAFAEKRQPVFRRR</sequence>
<protein>
    <submittedName>
        <fullName evidence="4">Enoyl-CoA hydratase/carnithine racemase</fullName>
    </submittedName>
</protein>
<organism evidence="4 5">
    <name type="scientific">Caulobacter ginsengisoli</name>
    <dbReference type="NCBI Taxonomy" id="400775"/>
    <lineage>
        <taxon>Bacteria</taxon>
        <taxon>Pseudomonadati</taxon>
        <taxon>Pseudomonadota</taxon>
        <taxon>Alphaproteobacteria</taxon>
        <taxon>Caulobacterales</taxon>
        <taxon>Caulobacteraceae</taxon>
        <taxon>Caulobacter</taxon>
    </lineage>
</organism>
<dbReference type="InterPro" id="IPR018376">
    <property type="entry name" value="Enoyl-CoA_hyd/isom_CS"/>
</dbReference>
<dbReference type="InterPro" id="IPR001753">
    <property type="entry name" value="Enoyl-CoA_hydra/iso"/>
</dbReference>
<dbReference type="SUPFAM" id="SSF52096">
    <property type="entry name" value="ClpP/crotonase"/>
    <property type="match status" value="1"/>
</dbReference>
<accession>A0ABU0IRV2</accession>
<evidence type="ECO:0000256" key="3">
    <source>
        <dbReference type="RuleBase" id="RU003707"/>
    </source>
</evidence>
<dbReference type="EMBL" id="JAUSVS010000004">
    <property type="protein sequence ID" value="MDQ0464736.1"/>
    <property type="molecule type" value="Genomic_DNA"/>
</dbReference>
<dbReference type="PROSITE" id="PS00166">
    <property type="entry name" value="ENOYL_COA_HYDRATASE"/>
    <property type="match status" value="1"/>
</dbReference>
<gene>
    <name evidence="4" type="ORF">QO010_002520</name>
</gene>
<evidence type="ECO:0000256" key="1">
    <source>
        <dbReference type="ARBA" id="ARBA00005254"/>
    </source>
</evidence>
<keyword evidence="5" id="KW-1185">Reference proteome</keyword>
<reference evidence="4 5" key="1">
    <citation type="submission" date="2023-07" db="EMBL/GenBank/DDBJ databases">
        <title>Genomic Encyclopedia of Type Strains, Phase IV (KMG-IV): sequencing the most valuable type-strain genomes for metagenomic binning, comparative biology and taxonomic classification.</title>
        <authorList>
            <person name="Goeker M."/>
        </authorList>
    </citation>
    <scope>NUCLEOTIDE SEQUENCE [LARGE SCALE GENOMIC DNA]</scope>
    <source>
        <strain evidence="4 5">DSM 18695</strain>
    </source>
</reference>
<evidence type="ECO:0000313" key="5">
    <source>
        <dbReference type="Proteomes" id="UP001228905"/>
    </source>
</evidence>
<dbReference type="InterPro" id="IPR029045">
    <property type="entry name" value="ClpP/crotonase-like_dom_sf"/>
</dbReference>
<dbReference type="Proteomes" id="UP001228905">
    <property type="component" value="Unassembled WGS sequence"/>
</dbReference>
<dbReference type="RefSeq" id="WP_307349612.1">
    <property type="nucleotide sequence ID" value="NZ_JAUSVS010000004.1"/>
</dbReference>
<proteinExistence type="inferred from homology"/>
<dbReference type="PANTHER" id="PTHR11941">
    <property type="entry name" value="ENOYL-COA HYDRATASE-RELATED"/>
    <property type="match status" value="1"/>
</dbReference>
<keyword evidence="2" id="KW-0456">Lyase</keyword>
<evidence type="ECO:0000256" key="2">
    <source>
        <dbReference type="ARBA" id="ARBA00023239"/>
    </source>
</evidence>
<dbReference type="Pfam" id="PF00378">
    <property type="entry name" value="ECH_1"/>
    <property type="match status" value="1"/>
</dbReference>
<dbReference type="InterPro" id="IPR014748">
    <property type="entry name" value="Enoyl-CoA_hydra_C"/>
</dbReference>